<evidence type="ECO:0000313" key="8">
    <source>
        <dbReference type="EMBL" id="JAH92515.1"/>
    </source>
</evidence>
<name>A0A0E9WSI4_ANGAN</name>
<protein>
    <submittedName>
        <fullName evidence="8">Uncharacterized protein</fullName>
    </submittedName>
</protein>
<keyword evidence="7" id="KW-0732">Signal</keyword>
<evidence type="ECO:0000256" key="2">
    <source>
        <dbReference type="ARBA" id="ARBA00022514"/>
    </source>
</evidence>
<dbReference type="KEGG" id="aang:118221758"/>
<sequence length="188" mass="21910">MAFWFIFVFLTQAWSMPQTCQLDGNLIRTSHNLLKDAGGHFPLQCIKENVLIMFPSSAFESNGTIEQETGVKMAIYETLRSLSLVLEDGDLPTKWDEKIMDDFQNIVYRQVDSFSKCTMSSKPNDVDMNTDFSDRATALKSYFDKITSLLQEKSFSFCAWEIVRKELVRTLHFILDHRSDMLRWPRRL</sequence>
<dbReference type="Pfam" id="PF00143">
    <property type="entry name" value="Interferon"/>
    <property type="match status" value="1"/>
</dbReference>
<dbReference type="PANTHER" id="PTHR11691">
    <property type="entry name" value="TYPE I INTERFERON"/>
    <property type="match status" value="1"/>
</dbReference>
<evidence type="ECO:0000256" key="6">
    <source>
        <dbReference type="RuleBase" id="RU000436"/>
    </source>
</evidence>
<dbReference type="Gene3D" id="1.20.1250.10">
    <property type="match status" value="1"/>
</dbReference>
<keyword evidence="4 6" id="KW-0051">Antiviral defense</keyword>
<evidence type="ECO:0000256" key="5">
    <source>
        <dbReference type="ARBA" id="ARBA00023157"/>
    </source>
</evidence>
<evidence type="ECO:0000256" key="7">
    <source>
        <dbReference type="SAM" id="SignalP"/>
    </source>
</evidence>
<comment type="subcellular location">
    <subcellularLocation>
        <location evidence="1">Secreted</location>
    </subcellularLocation>
</comment>
<proteinExistence type="inferred from homology"/>
<dbReference type="GO" id="GO:0005126">
    <property type="term" value="F:cytokine receptor binding"/>
    <property type="evidence" value="ECO:0007669"/>
    <property type="project" value="InterPro"/>
</dbReference>
<dbReference type="SMART" id="SM00076">
    <property type="entry name" value="IFabd"/>
    <property type="match status" value="1"/>
</dbReference>
<reference evidence="8" key="2">
    <citation type="journal article" date="2015" name="Fish Shellfish Immunol.">
        <title>Early steps in the European eel (Anguilla anguilla)-Vibrio vulnificus interaction in the gills: Role of the RtxA13 toxin.</title>
        <authorList>
            <person name="Callol A."/>
            <person name="Pajuelo D."/>
            <person name="Ebbesson L."/>
            <person name="Teles M."/>
            <person name="MacKenzie S."/>
            <person name="Amaro C."/>
        </authorList>
    </citation>
    <scope>NUCLEOTIDE SEQUENCE</scope>
</reference>
<evidence type="ECO:0000256" key="1">
    <source>
        <dbReference type="ARBA" id="ARBA00004613"/>
    </source>
</evidence>
<dbReference type="GO" id="GO:0051607">
    <property type="term" value="P:defense response to virus"/>
    <property type="evidence" value="ECO:0007669"/>
    <property type="project" value="UniProtKB-KW"/>
</dbReference>
<dbReference type="AlphaFoldDB" id="A0A0E9WSI4"/>
<dbReference type="GO" id="GO:0005125">
    <property type="term" value="F:cytokine activity"/>
    <property type="evidence" value="ECO:0007669"/>
    <property type="project" value="UniProtKB-KW"/>
</dbReference>
<comment type="similarity">
    <text evidence="6">Belongs to the alpha/beta interferon family.</text>
</comment>
<dbReference type="OrthoDB" id="8922121at2759"/>
<reference evidence="8" key="1">
    <citation type="submission" date="2014-11" db="EMBL/GenBank/DDBJ databases">
        <authorList>
            <person name="Amaro Gonzalez C."/>
        </authorList>
    </citation>
    <scope>NUCLEOTIDE SEQUENCE</scope>
</reference>
<evidence type="ECO:0000256" key="4">
    <source>
        <dbReference type="ARBA" id="ARBA00023118"/>
    </source>
</evidence>
<organism evidence="8">
    <name type="scientific">Anguilla anguilla</name>
    <name type="common">European freshwater eel</name>
    <name type="synonym">Muraena anguilla</name>
    <dbReference type="NCBI Taxonomy" id="7936"/>
    <lineage>
        <taxon>Eukaryota</taxon>
        <taxon>Metazoa</taxon>
        <taxon>Chordata</taxon>
        <taxon>Craniata</taxon>
        <taxon>Vertebrata</taxon>
        <taxon>Euteleostomi</taxon>
        <taxon>Actinopterygii</taxon>
        <taxon>Neopterygii</taxon>
        <taxon>Teleostei</taxon>
        <taxon>Anguilliformes</taxon>
        <taxon>Anguillidae</taxon>
        <taxon>Anguilla</taxon>
    </lineage>
</organism>
<dbReference type="PANTHER" id="PTHR11691:SF62">
    <property type="entry name" value="INTERFERON PHI 2-RELATED"/>
    <property type="match status" value="1"/>
</dbReference>
<feature type="chain" id="PRO_5012610429" evidence="7">
    <location>
        <begin position="16"/>
        <end position="188"/>
    </location>
</feature>
<dbReference type="EMBL" id="GBXM01016062">
    <property type="protein sequence ID" value="JAH92515.1"/>
    <property type="molecule type" value="Transcribed_RNA"/>
</dbReference>
<dbReference type="OMA" id="CCLQMML"/>
<dbReference type="SUPFAM" id="SSF47266">
    <property type="entry name" value="4-helical cytokines"/>
    <property type="match status" value="1"/>
</dbReference>
<dbReference type="RefSeq" id="XP_035263013.1">
    <property type="nucleotide sequence ID" value="XM_035407122.1"/>
</dbReference>
<evidence type="ECO:0000256" key="3">
    <source>
        <dbReference type="ARBA" id="ARBA00022525"/>
    </source>
</evidence>
<dbReference type="GeneID" id="118221758"/>
<keyword evidence="5" id="KW-1015">Disulfide bond</keyword>
<keyword evidence="2 6" id="KW-0202">Cytokine</keyword>
<accession>A0A0E9WSI4</accession>
<keyword evidence="3" id="KW-0964">Secreted</keyword>
<dbReference type="InterPro" id="IPR009079">
    <property type="entry name" value="4_helix_cytokine-like_core"/>
</dbReference>
<dbReference type="InterPro" id="IPR000471">
    <property type="entry name" value="Interferon_alpha/beta/delta"/>
</dbReference>
<feature type="signal peptide" evidence="7">
    <location>
        <begin position="1"/>
        <end position="15"/>
    </location>
</feature>
<dbReference type="GO" id="GO:0005615">
    <property type="term" value="C:extracellular space"/>
    <property type="evidence" value="ECO:0007669"/>
    <property type="project" value="UniProtKB-KW"/>
</dbReference>